<keyword evidence="2" id="KW-1185">Reference proteome</keyword>
<proteinExistence type="predicted"/>
<organism evidence="1 2">
    <name type="scientific">Dermatophagoides pteronyssinus</name>
    <name type="common">European house dust mite</name>
    <dbReference type="NCBI Taxonomy" id="6956"/>
    <lineage>
        <taxon>Eukaryota</taxon>
        <taxon>Metazoa</taxon>
        <taxon>Ecdysozoa</taxon>
        <taxon>Arthropoda</taxon>
        <taxon>Chelicerata</taxon>
        <taxon>Arachnida</taxon>
        <taxon>Acari</taxon>
        <taxon>Acariformes</taxon>
        <taxon>Sarcoptiformes</taxon>
        <taxon>Astigmata</taxon>
        <taxon>Psoroptidia</taxon>
        <taxon>Analgoidea</taxon>
        <taxon>Pyroglyphidae</taxon>
        <taxon>Dermatophagoidinae</taxon>
        <taxon>Dermatophagoides</taxon>
    </lineage>
</organism>
<sequence>MMMNDISHVRPSCKPSPVNAHAGCTNQFLCFVIVKANPIKSNQTESINQFNHLLVLPDASKPNINIRISFEPKIFDKNFPIIQSNINKKKFVKN</sequence>
<name>A0ABQ8ISX7_DERPT</name>
<reference evidence="1 2" key="2">
    <citation type="journal article" date="2022" name="Mol. Biol. Evol.">
        <title>Comparative Genomics Reveals Insights into the Divergent Evolution of Astigmatic Mites and Household Pest Adaptations.</title>
        <authorList>
            <person name="Xiong Q."/>
            <person name="Wan A.T."/>
            <person name="Liu X."/>
            <person name="Fung C.S."/>
            <person name="Xiao X."/>
            <person name="Malainual N."/>
            <person name="Hou J."/>
            <person name="Wang L."/>
            <person name="Wang M."/>
            <person name="Yang K.Y."/>
            <person name="Cui Y."/>
            <person name="Leung E.L."/>
            <person name="Nong W."/>
            <person name="Shin S.K."/>
            <person name="Au S.W."/>
            <person name="Jeong K.Y."/>
            <person name="Chew F.T."/>
            <person name="Hui J.H."/>
            <person name="Leung T.F."/>
            <person name="Tungtrongchitr A."/>
            <person name="Zhong N."/>
            <person name="Liu Z."/>
            <person name="Tsui S.K."/>
        </authorList>
    </citation>
    <scope>NUCLEOTIDE SEQUENCE [LARGE SCALE GENOMIC DNA]</scope>
    <source>
        <strain evidence="1">Derp</strain>
    </source>
</reference>
<accession>A0ABQ8ISX7</accession>
<dbReference type="Proteomes" id="UP000887458">
    <property type="component" value="Unassembled WGS sequence"/>
</dbReference>
<comment type="caution">
    <text evidence="1">The sequence shown here is derived from an EMBL/GenBank/DDBJ whole genome shotgun (WGS) entry which is preliminary data.</text>
</comment>
<gene>
    <name evidence="1" type="ORF">DERP_007859</name>
</gene>
<evidence type="ECO:0000313" key="2">
    <source>
        <dbReference type="Proteomes" id="UP000887458"/>
    </source>
</evidence>
<dbReference type="EMBL" id="NJHN03000121">
    <property type="protein sequence ID" value="KAH9413383.1"/>
    <property type="molecule type" value="Genomic_DNA"/>
</dbReference>
<reference evidence="1 2" key="1">
    <citation type="journal article" date="2018" name="J. Allergy Clin. Immunol.">
        <title>High-quality assembly of Dermatophagoides pteronyssinus genome and transcriptome reveals a wide range of novel allergens.</title>
        <authorList>
            <person name="Liu X.Y."/>
            <person name="Yang K.Y."/>
            <person name="Wang M.Q."/>
            <person name="Kwok J.S."/>
            <person name="Zeng X."/>
            <person name="Yang Z."/>
            <person name="Xiao X.J."/>
            <person name="Lau C.P."/>
            <person name="Li Y."/>
            <person name="Huang Z.M."/>
            <person name="Ba J.G."/>
            <person name="Yim A.K."/>
            <person name="Ouyang C.Y."/>
            <person name="Ngai S.M."/>
            <person name="Chan T.F."/>
            <person name="Leung E.L."/>
            <person name="Liu L."/>
            <person name="Liu Z.G."/>
            <person name="Tsui S.K."/>
        </authorList>
    </citation>
    <scope>NUCLEOTIDE SEQUENCE [LARGE SCALE GENOMIC DNA]</scope>
    <source>
        <strain evidence="1">Derp</strain>
    </source>
</reference>
<protein>
    <submittedName>
        <fullName evidence="1">Uncharacterized protein</fullName>
    </submittedName>
</protein>
<evidence type="ECO:0000313" key="1">
    <source>
        <dbReference type="EMBL" id="KAH9413383.1"/>
    </source>
</evidence>